<keyword evidence="4 13" id="KW-0813">Transport</keyword>
<keyword evidence="9" id="KW-0406">Ion transport</keyword>
<evidence type="ECO:0000256" key="11">
    <source>
        <dbReference type="ARBA" id="ARBA00023136"/>
    </source>
</evidence>
<keyword evidence="8 13" id="KW-1133">Transmembrane helix</keyword>
<dbReference type="PANTHER" id="PTHR40659:SF1">
    <property type="entry name" value="NICKEL_COBALT EFFLUX SYSTEM RCNA"/>
    <property type="match status" value="1"/>
</dbReference>
<evidence type="ECO:0000256" key="2">
    <source>
        <dbReference type="ARBA" id="ARBA00004651"/>
    </source>
</evidence>
<dbReference type="InterPro" id="IPR011541">
    <property type="entry name" value="Ni/Co_transpt_high_affinity"/>
</dbReference>
<evidence type="ECO:0000256" key="14">
    <source>
        <dbReference type="SAM" id="MobiDB-lite"/>
    </source>
</evidence>
<keyword evidence="3" id="KW-0171">Cobalt transport</keyword>
<evidence type="ECO:0000313" key="15">
    <source>
        <dbReference type="EMBL" id="MBU9696922.1"/>
    </source>
</evidence>
<dbReference type="InterPro" id="IPR051224">
    <property type="entry name" value="NiCoT_RcnA"/>
</dbReference>
<feature type="transmembrane region" description="Helical" evidence="13">
    <location>
        <begin position="247"/>
        <end position="269"/>
    </location>
</feature>
<dbReference type="Pfam" id="PF03824">
    <property type="entry name" value="NicO"/>
    <property type="match status" value="1"/>
</dbReference>
<accession>A0ABS6J062</accession>
<evidence type="ECO:0000256" key="13">
    <source>
        <dbReference type="RuleBase" id="RU362101"/>
    </source>
</evidence>
<keyword evidence="11 13" id="KW-0472">Membrane</keyword>
<keyword evidence="16" id="KW-1185">Reference proteome</keyword>
<comment type="similarity">
    <text evidence="13">Belongs to the NiCoT transporter (TC 2.A.52) family.</text>
</comment>
<evidence type="ECO:0000256" key="6">
    <source>
        <dbReference type="ARBA" id="ARBA00022596"/>
    </source>
</evidence>
<evidence type="ECO:0000256" key="4">
    <source>
        <dbReference type="ARBA" id="ARBA00022448"/>
    </source>
</evidence>
<evidence type="ECO:0000256" key="9">
    <source>
        <dbReference type="ARBA" id="ARBA00023065"/>
    </source>
</evidence>
<evidence type="ECO:0000256" key="12">
    <source>
        <dbReference type="ARBA" id="ARBA00023285"/>
    </source>
</evidence>
<feature type="transmembrane region" description="Helical" evidence="13">
    <location>
        <begin position="215"/>
        <end position="241"/>
    </location>
</feature>
<dbReference type="PANTHER" id="PTHR40659">
    <property type="entry name" value="NICKEL/COBALT EFFLUX SYSTEM RCNA"/>
    <property type="match status" value="1"/>
</dbReference>
<proteinExistence type="inferred from homology"/>
<comment type="caution">
    <text evidence="15">The sequence shown here is derived from an EMBL/GenBank/DDBJ whole genome shotgun (WGS) entry which is preliminary data.</text>
</comment>
<dbReference type="RefSeq" id="WP_161760984.1">
    <property type="nucleotide sequence ID" value="NZ_JAAATX020000002.1"/>
</dbReference>
<evidence type="ECO:0000256" key="8">
    <source>
        <dbReference type="ARBA" id="ARBA00022989"/>
    </source>
</evidence>
<keyword evidence="7 13" id="KW-0812">Transmembrane</keyword>
<gene>
    <name evidence="15" type="ORF">GU927_003570</name>
</gene>
<evidence type="ECO:0000256" key="5">
    <source>
        <dbReference type="ARBA" id="ARBA00022475"/>
    </source>
</evidence>
<protein>
    <recommendedName>
        <fullName evidence="13">Nickel/cobalt efflux system</fullName>
    </recommendedName>
</protein>
<keyword evidence="12" id="KW-0170">Cobalt</keyword>
<dbReference type="EMBL" id="JAAATX020000002">
    <property type="protein sequence ID" value="MBU9696922.1"/>
    <property type="molecule type" value="Genomic_DNA"/>
</dbReference>
<keyword evidence="5" id="KW-1003">Cell membrane</keyword>
<evidence type="ECO:0000256" key="10">
    <source>
        <dbReference type="ARBA" id="ARBA00023112"/>
    </source>
</evidence>
<name>A0ABS6J062_9RHOB</name>
<evidence type="ECO:0000256" key="1">
    <source>
        <dbReference type="ARBA" id="ARBA00002510"/>
    </source>
</evidence>
<feature type="transmembrane region" description="Helical" evidence="13">
    <location>
        <begin position="56"/>
        <end position="74"/>
    </location>
</feature>
<feature type="region of interest" description="Disordered" evidence="14">
    <location>
        <begin position="172"/>
        <end position="192"/>
    </location>
</feature>
<organism evidence="15 16">
    <name type="scientific">Paragemmobacter amnigenus</name>
    <dbReference type="NCBI Taxonomy" id="2852097"/>
    <lineage>
        <taxon>Bacteria</taxon>
        <taxon>Pseudomonadati</taxon>
        <taxon>Pseudomonadota</taxon>
        <taxon>Alphaproteobacteria</taxon>
        <taxon>Rhodobacterales</taxon>
        <taxon>Paracoccaceae</taxon>
        <taxon>Paragemmobacter</taxon>
    </lineage>
</organism>
<comment type="subcellular location">
    <subcellularLocation>
        <location evidence="2 13">Cell membrane</location>
        <topology evidence="2 13">Multi-pass membrane protein</topology>
    </subcellularLocation>
</comment>
<feature type="transmembrane region" description="Helical" evidence="13">
    <location>
        <begin position="94"/>
        <end position="125"/>
    </location>
</feature>
<comment type="function">
    <text evidence="1">Efflux system for nickel and cobalt.</text>
</comment>
<keyword evidence="10" id="KW-0921">Nickel transport</keyword>
<evidence type="ECO:0000313" key="16">
    <source>
        <dbReference type="Proteomes" id="UP000731907"/>
    </source>
</evidence>
<dbReference type="Proteomes" id="UP000731907">
    <property type="component" value="Unassembled WGS sequence"/>
</dbReference>
<feature type="transmembrane region" description="Helical" evidence="13">
    <location>
        <begin position="289"/>
        <end position="309"/>
    </location>
</feature>
<evidence type="ECO:0000256" key="3">
    <source>
        <dbReference type="ARBA" id="ARBA00022426"/>
    </source>
</evidence>
<sequence length="310" mass="31201">MRRVLTLAGIGVAAGLALVWFMGGFDALGRLAAEAQRALQAPLAGAVRAVKAGEPAAWGGLLAVCFGYGVVHAAGPGHGKFVIGGYGVARRVPVLRLSVVALAASLAQAGVAVGLVYAGVLALGWGRERMVGLAEGALAAVSWAAIGAIGLWLVWRGGRGVMRQVRAGGVGDHDHAHHDHHHGHDHHHDEDCGCGHAHGPSAAEVAEAKGWRDTLALIGGVAVRPCSGALFLLVLTFQMGIGSAGVAGAFAMGLGVAVVTVAVAVLAVWSREGALAGLGEARVWRVLPVVEMAGGAVIAAFAAGMMRAVG</sequence>
<evidence type="ECO:0000256" key="7">
    <source>
        <dbReference type="ARBA" id="ARBA00022692"/>
    </source>
</evidence>
<keyword evidence="6" id="KW-0533">Nickel</keyword>
<reference evidence="15 16" key="1">
    <citation type="submission" date="2021-06" db="EMBL/GenBank/DDBJ databases">
        <title>Rhodobacteraceae bacterium strain HSP-20.</title>
        <authorList>
            <person name="Chen W.-M."/>
        </authorList>
    </citation>
    <scope>NUCLEOTIDE SEQUENCE [LARGE SCALE GENOMIC DNA]</scope>
    <source>
        <strain evidence="15 16">HSP-20</strain>
    </source>
</reference>
<feature type="transmembrane region" description="Helical" evidence="13">
    <location>
        <begin position="137"/>
        <end position="155"/>
    </location>
</feature>